<gene>
    <name evidence="2" type="ORF">NCTC13102_02218</name>
</gene>
<accession>A0A2X3EIZ4</accession>
<proteinExistence type="predicted"/>
<protein>
    <submittedName>
        <fullName evidence="2">Uncharacterized protein</fullName>
    </submittedName>
</protein>
<reference evidence="2 3" key="1">
    <citation type="submission" date="2018-06" db="EMBL/GenBank/DDBJ databases">
        <authorList>
            <consortium name="Pathogen Informatics"/>
            <person name="Doyle S."/>
        </authorList>
    </citation>
    <scope>NUCLEOTIDE SEQUENCE [LARGE SCALE GENOMIC DNA]</scope>
    <source>
        <strain evidence="2 3">NCTC13102</strain>
    </source>
</reference>
<evidence type="ECO:0000313" key="3">
    <source>
        <dbReference type="Proteomes" id="UP000250166"/>
    </source>
</evidence>
<organism evidence="2 3">
    <name type="scientific">Helicobacter fennelliae</name>
    <dbReference type="NCBI Taxonomy" id="215"/>
    <lineage>
        <taxon>Bacteria</taxon>
        <taxon>Pseudomonadati</taxon>
        <taxon>Campylobacterota</taxon>
        <taxon>Epsilonproteobacteria</taxon>
        <taxon>Campylobacterales</taxon>
        <taxon>Helicobacteraceae</taxon>
        <taxon>Helicobacter</taxon>
    </lineage>
</organism>
<dbReference type="Proteomes" id="UP000250166">
    <property type="component" value="Unassembled WGS sequence"/>
</dbReference>
<name>A0A2X3EIZ4_9HELI</name>
<dbReference type="AlphaFoldDB" id="A0A2X3EIZ4"/>
<dbReference type="EMBL" id="UAWL01000031">
    <property type="protein sequence ID" value="SQC36411.1"/>
    <property type="molecule type" value="Genomic_DNA"/>
</dbReference>
<keyword evidence="1" id="KW-0175">Coiled coil</keyword>
<sequence>MNFKNFSQKFRDMSRDLQKETKGIYNVTFNDKKAIEIKIIENIEQQIQNLLQQAVIIYAKGFHNHKQDKGLGAEHIRLHLEQGSEGEITIQELLNLGNSLREYINVFEEAFIDKNGAKIYEWQNEENVKFRAVADKVPESVATHLANLNSDAQIISFYSDRNLNQQMEFKNPKVKAYYENKSNTLTTRRK</sequence>
<evidence type="ECO:0000256" key="1">
    <source>
        <dbReference type="SAM" id="Coils"/>
    </source>
</evidence>
<feature type="coiled-coil region" evidence="1">
    <location>
        <begin position="33"/>
        <end position="60"/>
    </location>
</feature>
<dbReference type="RefSeq" id="WP_258399961.1">
    <property type="nucleotide sequence ID" value="NZ_UAWL01000031.1"/>
</dbReference>
<evidence type="ECO:0000313" key="2">
    <source>
        <dbReference type="EMBL" id="SQC36411.1"/>
    </source>
</evidence>